<dbReference type="PROSITE" id="PS50026">
    <property type="entry name" value="EGF_3"/>
    <property type="match status" value="1"/>
</dbReference>
<feature type="region of interest" description="Disordered" evidence="9">
    <location>
        <begin position="1655"/>
        <end position="1686"/>
    </location>
</feature>
<comment type="subcellular location">
    <subcellularLocation>
        <location evidence="1">Secreted</location>
    </subcellularLocation>
</comment>
<dbReference type="InterPro" id="IPR001846">
    <property type="entry name" value="VWF_type-D"/>
</dbReference>
<evidence type="ECO:0000259" key="12">
    <source>
        <dbReference type="PROSITE" id="PS51233"/>
    </source>
</evidence>
<dbReference type="InterPro" id="IPR050780">
    <property type="entry name" value="Mucin_vWF_Thrombospondin_sf"/>
</dbReference>
<evidence type="ECO:0000256" key="4">
    <source>
        <dbReference type="ARBA" id="ARBA00023157"/>
    </source>
</evidence>
<dbReference type="SMART" id="SM00216">
    <property type="entry name" value="VWD"/>
    <property type="match status" value="4"/>
</dbReference>
<dbReference type="PROSITE" id="PS51233">
    <property type="entry name" value="VWFD"/>
    <property type="match status" value="4"/>
</dbReference>
<dbReference type="Pfam" id="PF01826">
    <property type="entry name" value="TIL"/>
    <property type="match status" value="1"/>
</dbReference>
<comment type="caution">
    <text evidence="8">Lacks conserved residue(s) required for the propagation of feature annotation.</text>
</comment>
<dbReference type="InterPro" id="IPR006207">
    <property type="entry name" value="Cys_knot_C"/>
</dbReference>
<feature type="domain" description="VWFD" evidence="12">
    <location>
        <begin position="2205"/>
        <end position="2394"/>
    </location>
</feature>
<dbReference type="InterPro" id="IPR058753">
    <property type="entry name" value="TIL_OTOGL_Mucin"/>
</dbReference>
<dbReference type="Gene3D" id="2.10.25.10">
    <property type="entry name" value="Laminin"/>
    <property type="match status" value="5"/>
</dbReference>
<feature type="region of interest" description="Disordered" evidence="9">
    <location>
        <begin position="22"/>
        <end position="118"/>
    </location>
</feature>
<keyword evidence="13" id="KW-1185">Reference proteome</keyword>
<evidence type="ECO:0000259" key="10">
    <source>
        <dbReference type="PROSITE" id="PS01225"/>
    </source>
</evidence>
<dbReference type="Pfam" id="PF00094">
    <property type="entry name" value="VWD"/>
    <property type="match status" value="4"/>
</dbReference>
<evidence type="ECO:0000313" key="13">
    <source>
        <dbReference type="Proteomes" id="UP000694871"/>
    </source>
</evidence>
<evidence type="ECO:0000259" key="11">
    <source>
        <dbReference type="PROSITE" id="PS50026"/>
    </source>
</evidence>
<dbReference type="GeneID" id="107107187"/>
<protein>
    <submittedName>
        <fullName evidence="14">Otogelin-like protein</fullName>
    </submittedName>
</protein>
<dbReference type="SUPFAM" id="SSF110221">
    <property type="entry name" value="AbfB domain"/>
    <property type="match status" value="1"/>
</dbReference>
<feature type="disulfide bond" evidence="8">
    <location>
        <begin position="120"/>
        <end position="130"/>
    </location>
</feature>
<dbReference type="InterPro" id="IPR058754">
    <property type="entry name" value="OTOGL-like_N"/>
</dbReference>
<feature type="domain" description="EGF-like" evidence="11">
    <location>
        <begin position="116"/>
        <end position="149"/>
    </location>
</feature>
<feature type="compositionally biased region" description="Polar residues" evidence="9">
    <location>
        <begin position="1655"/>
        <end position="1667"/>
    </location>
</feature>
<evidence type="ECO:0000256" key="7">
    <source>
        <dbReference type="PROSITE-ProRule" id="PRU00039"/>
    </source>
</evidence>
<dbReference type="Gene3D" id="2.80.10.50">
    <property type="match status" value="1"/>
</dbReference>
<dbReference type="InterPro" id="IPR036195">
    <property type="entry name" value="AbfB_ABD_sf"/>
</dbReference>
<dbReference type="InterPro" id="IPR001007">
    <property type="entry name" value="VWF_dom"/>
</dbReference>
<dbReference type="Pfam" id="PF25960">
    <property type="entry name" value="Fn1-VW_OTOGL"/>
    <property type="match status" value="1"/>
</dbReference>
<evidence type="ECO:0000256" key="1">
    <source>
        <dbReference type="ARBA" id="ARBA00004613"/>
    </source>
</evidence>
<organism evidence="13 14">
    <name type="scientific">Gekko japonicus</name>
    <name type="common">Schlegel's Japanese gecko</name>
    <dbReference type="NCBI Taxonomy" id="146911"/>
    <lineage>
        <taxon>Eukaryota</taxon>
        <taxon>Metazoa</taxon>
        <taxon>Chordata</taxon>
        <taxon>Craniata</taxon>
        <taxon>Vertebrata</taxon>
        <taxon>Euteleostomi</taxon>
        <taxon>Lepidosauria</taxon>
        <taxon>Squamata</taxon>
        <taxon>Bifurcata</taxon>
        <taxon>Gekkota</taxon>
        <taxon>Gekkonidae</taxon>
        <taxon>Gekkoninae</taxon>
        <taxon>Gekko</taxon>
    </lineage>
</organism>
<dbReference type="Pfam" id="PF05270">
    <property type="entry name" value="AbfB"/>
    <property type="match status" value="1"/>
</dbReference>
<feature type="compositionally biased region" description="Low complexity" evidence="9">
    <location>
        <begin position="44"/>
        <end position="53"/>
    </location>
</feature>
<reference evidence="14" key="1">
    <citation type="submission" date="2025-08" db="UniProtKB">
        <authorList>
            <consortium name="RefSeq"/>
        </authorList>
    </citation>
    <scope>IDENTIFICATION</scope>
</reference>
<evidence type="ECO:0000256" key="5">
    <source>
        <dbReference type="ARBA" id="ARBA00023180"/>
    </source>
</evidence>
<name>A0ABM1JN94_GEKJA</name>
<dbReference type="SMART" id="SM00832">
    <property type="entry name" value="C8"/>
    <property type="match status" value="4"/>
</dbReference>
<dbReference type="SMART" id="SM00041">
    <property type="entry name" value="CT"/>
    <property type="match status" value="1"/>
</dbReference>
<dbReference type="CDD" id="cd19941">
    <property type="entry name" value="TIL"/>
    <property type="match status" value="4"/>
</dbReference>
<keyword evidence="3" id="KW-0677">Repeat</keyword>
<evidence type="ECO:0000256" key="6">
    <source>
        <dbReference type="ARBA" id="ARBA00061260"/>
    </source>
</evidence>
<feature type="compositionally biased region" description="Polar residues" evidence="9">
    <location>
        <begin position="107"/>
        <end position="118"/>
    </location>
</feature>
<dbReference type="Pfam" id="PF25961">
    <property type="entry name" value="OTOGL_N"/>
    <property type="match status" value="1"/>
</dbReference>
<feature type="compositionally biased region" description="Basic and acidic residues" evidence="9">
    <location>
        <begin position="22"/>
        <end position="39"/>
    </location>
</feature>
<evidence type="ECO:0000256" key="3">
    <source>
        <dbReference type="ARBA" id="ARBA00022737"/>
    </source>
</evidence>
<feature type="domain" description="VWFD" evidence="12">
    <location>
        <begin position="985"/>
        <end position="1154"/>
    </location>
</feature>
<dbReference type="PROSITE" id="PS01225">
    <property type="entry name" value="CTCK_2"/>
    <property type="match status" value="1"/>
</dbReference>
<feature type="compositionally biased region" description="Low complexity" evidence="9">
    <location>
        <begin position="1869"/>
        <end position="1880"/>
    </location>
</feature>
<keyword evidence="5" id="KW-0325">Glycoprotein</keyword>
<dbReference type="InterPro" id="IPR000742">
    <property type="entry name" value="EGF"/>
</dbReference>
<keyword evidence="8" id="KW-0245">EGF-like domain</keyword>
<dbReference type="SUPFAM" id="SSF57567">
    <property type="entry name" value="Serine protease inhibitors"/>
    <property type="match status" value="4"/>
</dbReference>
<dbReference type="Proteomes" id="UP000694871">
    <property type="component" value="Unplaced"/>
</dbReference>
<feature type="domain" description="VWFD" evidence="12">
    <location>
        <begin position="520"/>
        <end position="693"/>
    </location>
</feature>
<proteinExistence type="inferred from homology"/>
<comment type="similarity">
    <text evidence="6">Belongs to the otogelin family.</text>
</comment>
<evidence type="ECO:0000313" key="14">
    <source>
        <dbReference type="RefSeq" id="XP_015262931.1"/>
    </source>
</evidence>
<feature type="compositionally biased region" description="Low complexity" evidence="9">
    <location>
        <begin position="63"/>
        <end position="81"/>
    </location>
</feature>
<evidence type="ECO:0000256" key="2">
    <source>
        <dbReference type="ARBA" id="ARBA00022525"/>
    </source>
</evidence>
<feature type="compositionally biased region" description="Polar residues" evidence="9">
    <location>
        <begin position="1855"/>
        <end position="1868"/>
    </location>
</feature>
<dbReference type="InterPro" id="IPR007934">
    <property type="entry name" value="AbfB_ABD"/>
</dbReference>
<dbReference type="InterPro" id="IPR036084">
    <property type="entry name" value="Ser_inhib-like_sf"/>
</dbReference>
<keyword evidence="2" id="KW-0964">Secreted</keyword>
<gene>
    <name evidence="14" type="primary">OTOGL</name>
</gene>
<dbReference type="InterPro" id="IPR014853">
    <property type="entry name" value="VWF/SSPO/ZAN-like_Cys-rich_dom"/>
</dbReference>
<dbReference type="RefSeq" id="XP_015262931.1">
    <property type="nucleotide sequence ID" value="XM_015407445.1"/>
</dbReference>
<sequence>MYEVSTECGQVLRRHIDQIRRRMLPEHTTEDVPRQRTVLEEDPTVAPEEAAPAPEHPLRDVQPPAAADATPELEAAAAEAPAPLPNSSSEAGTPEAVEVSSRAHVNESFSQDQNSSGGSCSLECLNGAICTEAGVCDCETFQAQGERCQTVPNSGKDRDGICKSWGQHHFETFDGIYYYFPGNCSYIFVKDCSDPEPQYTVWINNSPHCVGSVYSCLRSISLFFLNQDEIIILGHEVKKGRVRLMLPQTIGNIFIERLADYILVKTTFGFSLAWDGNSGIYVKLTEEHKGKTCGLCGNYNSDMSDDFLLQNSDYQEDIAKFANSWSVQTPDDATCVSTASDFPSPCSIDSESYETIYIKCQILLQFPFLSCHQSIDPYPYISSCMNDLCQKDDDDTYCRAVTEYARSCSHAGYPVRDWRDDFPACTETCEDSFIHRDCISCCPPTCTFEKDCLGSNLHCLDGCYCPDGLILDNGTCISVSDCPCVYHGTAFPVGSKIEQECSNCICIGGIWNCTEHDCPAECSIVGDSHFATFDGRHYTFLGICQYILVKGTGKDKFTITLQKAPCGQNLDHACIQAITLVLEDVNKQVTLNRGGEVQFASSNQGFNFNGYVEVRNLSSLFVQLKTKFGLRIQFAKDGERIYIQLSSGWKGRTLGLCGTYNGNLRDDFLSPARMIEGTPQLHANAWKVSSACHVPINVPVVDPCNINQQNVGYATQCDLINQDLFAPCHAYISPELYHQLCRFDACKCGSTCLCNALAHYAYVCHKHGIAVDFRSHVSYCALVCKSGMQYHQCSSFCERSCSSLSSLDVCDRDCAEGCNCPEGKYFEASINFCVPMSSCQCYYKGRSFQPGEMLPTPSGLCQCLNGTMKCTEAAAVPAVHTCPEEKIYYDCRSHVPGLPSAGVNCELSCANLAMNFTCTPSPPCVSGCVCPPGMAEHKGKCYVPDSCPCTWKDWEYMSGEIIATPCYTCVCRRGIFNCTYYPCPAVCTVYGDRHYYTFDGLEYDFVSDCQVYLVKSSDSPNISIIIQNKKCFDNDIICSKSVFISVGDTEIYFSDPVDVQVRTGLIHENKTKYQLWKAGHYTAVHFPEQEITILWDRKTTMHIKVGAQWKGKLAGLCGNFDKFTSNDLTTSNNMEVRNAQIFGESWTLGQCASPNDTIKPCEVHQSKFPYAKKECSILYSDVFAPCRNVIDVTSFVKNCHTDTCNCNLGGDCECLCTSIAAYAHKCCQQGAVIHWRSPSVCPYDCDFYNQGLGEGPYILASYGQNDTVIGVNISSRKIFPLPRISMNGNVYFNFMLTPGLFKDKILSPSLVSLESAERPNYFLYVPDNESVCLEQWETSASFRRRATFFHHQGLWIPGYSAFELHSKKGFFIILSTTGVKVSKYDDSEEFKRSSSFSIEELHAAIPYRRMCEWRYEPCSSPCVKTCSDPEGIACKFLPPVEGCLPYCPKDMILDEVTLKCVNPEDCIPIKPTESVPVTKQTTEIFSPISTMFGSPLTQTFSVISRSRSTEAHPHIYPFSLSELTTSESPLFTSRFTTFATSPHHIPSASDMVTVQSASQIPTDTFMPTSASLKALLTPSEHIIPLITKHVSVIEDKIRTSSSVIEQTPTSIWPSLSPKETYMMPTLVPPPITTQRPKATGEVTIVSKSFHIGPSTESLPGIPQTSKTLSKHTLHTDSSPVSAVHGSSAEFARTRALPSSTSTLPVTVSYDTPQTTSKATMHLFDLYTELKTASVIKSSDTYLTSTEFPGTLSALTSPSPLLTLLSTTRSSAPQTSASETHSESSSATPTISVKSAVKPAGTRIQTPVVSLGMHTTSRSPGSYPAYFPTVIPLLTSSTGVSATDTASSPPPEISDMTIQPLGTRSSSLASPDSRTLSSLSSGLDTKSAEAALTFWNTTSASPDITEKDSPSSPVHLLVSSASTIVPSQTAQVTDLSSISFELYTTTTSVPVPATSQIRTYTPSFTLFTPKPSTETFRTTAIKMDEITVSDWAKRNATSIGKTAYALESNQTSEVKEHVTETKYVSPEEPSLLPLTMSPIQMIPSVNESSTVSVKPVSFSKVTDITLSDWSRVPPPKSIRPYYNVTEPEHVKIASLQNVTITDSPYSTTEPEGIQAETEIVTTDSVEHASFGTMIHTLISATSPECTPRYLDPVDRCSQYVCINMGWMLYNLSRNCHKNVEKPDCGFRGMPVQVNSDSCCPEWECPCQCSVLSELSIITFDGNNVALYKVASYILVKLPTEIIVAHIEKCPTNQSANSIRKLVPPGSASGLCFKKLNVTTSSNAVLVNRLARKVVVDSMIQSLPFSKHGLCIQDTGAMYVINTPAGINIKWAHVTGIIDIQYGFHSNTTTKTEGLCGVCNGDPVDDLRMQNRTIITNMEDIEVFIKSWEIEKSVDVTTRRPTRNCTEDNCTYCMELLNRWAFAPCHKKVSPQDFCEKMWINNTYFWNYECDALSAYVALCNKHNICIKWRTPDYCSLSCPDGKEYQPCVQPCAAKTCLNKWFYEESPCSYLREDCVCKNGTILHRTDADLCIPEEKCTCTDNEGQPRAAGEVWNGSNKGCCMYKCLENGSIVAIEPECSEEPPPICEREGEAIINVIEERACCPKKVCECNMTLCDSIIPTCKITEKLVVGYSLSSCCPQYRCDCDPSACPNASRPECREDQFIVEAKQEDPCCFSYLCVCESCIEPIPLCNEGEILTVDLSTTQYCCPHYHCVCDENLCPLPFMNCSADMKLLKKKVPGQCCPAWQCECNCENATVPACKVGEVQRIDYNISSTCGCTQYTCEKDNVCVFQEVTVLNPGQSMIQYLDGDLCYTVKCSLDRDPRTGFHAMDLTVINCSQKCEAHQVYVPSLSQHSCCGSCINVSCTFYSEDGTLVIYEEGATWDSNCTKYECAKTAVGAVILGSSVVCPPFNETECTKNGGTVQTYNDGCCKTCKRDERICQKVTVRTTIRKHDCVSRSPINVASCDGKCPSATIFNVNIDSHLRFCKCCRENGVQNLTVPLYCSGNGTEIMYVIPEPTDCSCQWN</sequence>
<dbReference type="Pfam" id="PF25962">
    <property type="entry name" value="TIL_OTOGL_Mucin"/>
    <property type="match status" value="1"/>
</dbReference>
<feature type="region of interest" description="Disordered" evidence="9">
    <location>
        <begin position="1838"/>
        <end position="1880"/>
    </location>
</feature>
<dbReference type="PANTHER" id="PTHR11339:SF225">
    <property type="entry name" value="OTOGELIN-LIKE PROTEIN"/>
    <property type="match status" value="1"/>
</dbReference>
<dbReference type="InterPro" id="IPR002919">
    <property type="entry name" value="TIL_dom"/>
</dbReference>
<feature type="domain" description="CTCK" evidence="10">
    <location>
        <begin position="2939"/>
        <end position="3024"/>
    </location>
</feature>
<keyword evidence="4 8" id="KW-1015">Disulfide bond</keyword>
<dbReference type="InterPro" id="IPR058755">
    <property type="entry name" value="Fn1-VW_OTOGL"/>
</dbReference>
<feature type="domain" description="VWFD" evidence="12">
    <location>
        <begin position="160"/>
        <end position="336"/>
    </location>
</feature>
<dbReference type="SMART" id="SM00215">
    <property type="entry name" value="VWC_out"/>
    <property type="match status" value="1"/>
</dbReference>
<dbReference type="Pfam" id="PF08742">
    <property type="entry name" value="C8"/>
    <property type="match status" value="4"/>
</dbReference>
<feature type="disulfide bond" evidence="7">
    <location>
        <begin position="2953"/>
        <end position="3002"/>
    </location>
</feature>
<evidence type="ECO:0000256" key="9">
    <source>
        <dbReference type="SAM" id="MobiDB-lite"/>
    </source>
</evidence>
<dbReference type="PANTHER" id="PTHR11339">
    <property type="entry name" value="EXTRACELLULAR MATRIX GLYCOPROTEIN RELATED"/>
    <property type="match status" value="1"/>
</dbReference>
<evidence type="ECO:0000256" key="8">
    <source>
        <dbReference type="PROSITE-ProRule" id="PRU00076"/>
    </source>
</evidence>
<feature type="region of interest" description="Disordered" evidence="9">
    <location>
        <begin position="1766"/>
        <end position="1798"/>
    </location>
</feature>
<feature type="compositionally biased region" description="Low complexity" evidence="9">
    <location>
        <begin position="1766"/>
        <end position="1787"/>
    </location>
</feature>
<accession>A0ABM1JN94</accession>